<evidence type="ECO:0000256" key="1">
    <source>
        <dbReference type="SAM" id="MobiDB-lite"/>
    </source>
</evidence>
<name>A0A2T7PYL7_POMCA</name>
<dbReference type="EMBL" id="PZQS01000001">
    <property type="protein sequence ID" value="PVD38498.1"/>
    <property type="molecule type" value="Genomic_DNA"/>
</dbReference>
<evidence type="ECO:0000313" key="3">
    <source>
        <dbReference type="Proteomes" id="UP000245119"/>
    </source>
</evidence>
<accession>A0A2T7PYL7</accession>
<reference evidence="2 3" key="1">
    <citation type="submission" date="2018-04" db="EMBL/GenBank/DDBJ databases">
        <title>The genome of golden apple snail Pomacea canaliculata provides insight into stress tolerance and invasive adaptation.</title>
        <authorList>
            <person name="Liu C."/>
            <person name="Liu B."/>
            <person name="Ren Y."/>
            <person name="Zhang Y."/>
            <person name="Wang H."/>
            <person name="Li S."/>
            <person name="Jiang F."/>
            <person name="Yin L."/>
            <person name="Zhang G."/>
            <person name="Qian W."/>
            <person name="Fan W."/>
        </authorList>
    </citation>
    <scope>NUCLEOTIDE SEQUENCE [LARGE SCALE GENOMIC DNA]</scope>
    <source>
        <strain evidence="2">SZHN2017</strain>
        <tissue evidence="2">Muscle</tissue>
    </source>
</reference>
<feature type="region of interest" description="Disordered" evidence="1">
    <location>
        <begin position="1"/>
        <end position="22"/>
    </location>
</feature>
<sequence length="517" mass="57287">MSCSDWQDEGFEDDANSTDESQLLSSPLTYKFFLRKNETIFPIAEGGEGKMPPTTLPIIADDGSTEYELVARIYDPLHDFTEYSVPIELVLEESESSLKDAFEFWERQTNYSDASSTLTKQMRGITIAGAILANYSVSDNQTELQQAFESKSEVTDKFTNLVHKRGEEAKNLTGLGLTALAHGLSTVLSRPETVSSDSVKVTTNITDMAVEALRKLYSTKPYPIAENLKQPVVALASLVDRLVTASVPSYEVMRNMEIVFNASDLAIEDRMFLKERLKVAAARKNNFKAELVRCSEKVTEQTSHDVSDGVINIKEVMPQLETTLDAMTETLLVGMVVGQEPERAERGGLSLMACKTTGETLTSTDLEVDPNNVALKIHDLSQEDGEDTKHAQLDVKANVFTKNPYPSSDLSSHDITSPVVKLDVRGKNGTVRVNKLTVTIKRGSKIDIPTMETFSSNDTREGPDNLLYHRLPLLSPHSAIITYIKLPPDMEAVTAYFRLGKAPTLQRFADEINLMKL</sequence>
<dbReference type="Proteomes" id="UP000245119">
    <property type="component" value="Linkage Group LG1"/>
</dbReference>
<comment type="caution">
    <text evidence="2">The sequence shown here is derived from an EMBL/GenBank/DDBJ whole genome shotgun (WGS) entry which is preliminary data.</text>
</comment>
<feature type="compositionally biased region" description="Acidic residues" evidence="1">
    <location>
        <begin position="1"/>
        <end position="17"/>
    </location>
</feature>
<dbReference type="OrthoDB" id="444119at2759"/>
<dbReference type="AlphaFoldDB" id="A0A2T7PYL7"/>
<gene>
    <name evidence="2" type="ORF">C0Q70_01113</name>
</gene>
<organism evidence="2 3">
    <name type="scientific">Pomacea canaliculata</name>
    <name type="common">Golden apple snail</name>
    <dbReference type="NCBI Taxonomy" id="400727"/>
    <lineage>
        <taxon>Eukaryota</taxon>
        <taxon>Metazoa</taxon>
        <taxon>Spiralia</taxon>
        <taxon>Lophotrochozoa</taxon>
        <taxon>Mollusca</taxon>
        <taxon>Gastropoda</taxon>
        <taxon>Caenogastropoda</taxon>
        <taxon>Architaenioglossa</taxon>
        <taxon>Ampullarioidea</taxon>
        <taxon>Ampullariidae</taxon>
        <taxon>Pomacea</taxon>
    </lineage>
</organism>
<protein>
    <submittedName>
        <fullName evidence="2">Uncharacterized protein</fullName>
    </submittedName>
</protein>
<keyword evidence="3" id="KW-1185">Reference proteome</keyword>
<proteinExistence type="predicted"/>
<evidence type="ECO:0000313" key="2">
    <source>
        <dbReference type="EMBL" id="PVD38498.1"/>
    </source>
</evidence>